<sequence>MAGDVVEECGFQGCGRAGHARRDGVLFCKSHYEQARTGRLLKPIKAKVKAGQYTGCLFDDPQCDRPHSSGGYCSTHYQQKNDGKPLTRIRGWRPQSEWGPLCRYGDCRSDVHSRGLCIVHYGRGISQFARDAILALQGGRCLCGTVDPGPEGWELDHSHDCTAGHQPMSYCTACVRGLLCVPCNRRAVSWYEGAWMRQEGNEPIPVLEEWVGRRIRFHGEPDSADVRVSYSCQQQSSSESPEREDLAEGRTEIKGHSE</sequence>
<dbReference type="EMBL" id="BAAATR010000029">
    <property type="protein sequence ID" value="GAA2263653.1"/>
    <property type="molecule type" value="Genomic_DNA"/>
</dbReference>
<evidence type="ECO:0000313" key="2">
    <source>
        <dbReference type="EMBL" id="GAA2263653.1"/>
    </source>
</evidence>
<dbReference type="Gene3D" id="3.40.1800.10">
    <property type="entry name" value="His-Me finger endonucleases"/>
    <property type="match status" value="1"/>
</dbReference>
<evidence type="ECO:0000313" key="3">
    <source>
        <dbReference type="Proteomes" id="UP001500305"/>
    </source>
</evidence>
<comment type="caution">
    <text evidence="2">The sequence shown here is derived from an EMBL/GenBank/DDBJ whole genome shotgun (WGS) entry which is preliminary data.</text>
</comment>
<keyword evidence="3" id="KW-1185">Reference proteome</keyword>
<dbReference type="InterPro" id="IPR004211">
    <property type="entry name" value="Endonuclease_7"/>
</dbReference>
<feature type="compositionally biased region" description="Basic and acidic residues" evidence="1">
    <location>
        <begin position="240"/>
        <end position="258"/>
    </location>
</feature>
<proteinExistence type="predicted"/>
<accession>A0ABP5RJ85</accession>
<dbReference type="InterPro" id="IPR038563">
    <property type="entry name" value="Endonuclease_7_sf"/>
</dbReference>
<protein>
    <recommendedName>
        <fullName evidence="4">Endonuclease VII</fullName>
    </recommendedName>
</protein>
<dbReference type="Proteomes" id="UP001500305">
    <property type="component" value="Unassembled WGS sequence"/>
</dbReference>
<evidence type="ECO:0008006" key="4">
    <source>
        <dbReference type="Google" id="ProtNLM"/>
    </source>
</evidence>
<feature type="compositionally biased region" description="Low complexity" evidence="1">
    <location>
        <begin position="229"/>
        <end position="239"/>
    </location>
</feature>
<reference evidence="3" key="1">
    <citation type="journal article" date="2019" name="Int. J. Syst. Evol. Microbiol.">
        <title>The Global Catalogue of Microorganisms (GCM) 10K type strain sequencing project: providing services to taxonomists for standard genome sequencing and annotation.</title>
        <authorList>
            <consortium name="The Broad Institute Genomics Platform"/>
            <consortium name="The Broad Institute Genome Sequencing Center for Infectious Disease"/>
            <person name="Wu L."/>
            <person name="Ma J."/>
        </authorList>
    </citation>
    <scope>NUCLEOTIDE SEQUENCE [LARGE SCALE GENOMIC DNA]</scope>
    <source>
        <strain evidence="3">JCM 7356</strain>
    </source>
</reference>
<name>A0ABP5RJ85_9ACTN</name>
<dbReference type="SUPFAM" id="SSF54060">
    <property type="entry name" value="His-Me finger endonucleases"/>
    <property type="match status" value="1"/>
</dbReference>
<dbReference type="Pfam" id="PF02945">
    <property type="entry name" value="Endonuclease_7"/>
    <property type="match status" value="1"/>
</dbReference>
<organism evidence="2 3">
    <name type="scientific">Kitasatospora cystarginea</name>
    <dbReference type="NCBI Taxonomy" id="58350"/>
    <lineage>
        <taxon>Bacteria</taxon>
        <taxon>Bacillati</taxon>
        <taxon>Actinomycetota</taxon>
        <taxon>Actinomycetes</taxon>
        <taxon>Kitasatosporales</taxon>
        <taxon>Streptomycetaceae</taxon>
        <taxon>Kitasatospora</taxon>
    </lineage>
</organism>
<gene>
    <name evidence="2" type="ORF">GCM10010430_55280</name>
</gene>
<evidence type="ECO:0000256" key="1">
    <source>
        <dbReference type="SAM" id="MobiDB-lite"/>
    </source>
</evidence>
<feature type="region of interest" description="Disordered" evidence="1">
    <location>
        <begin position="226"/>
        <end position="258"/>
    </location>
</feature>
<dbReference type="InterPro" id="IPR044925">
    <property type="entry name" value="His-Me_finger_sf"/>
</dbReference>